<name>A0ABQ9XHB4_9EUKA</name>
<dbReference type="Gene3D" id="3.10.20.90">
    <property type="entry name" value="Phosphatidylinositol 3-kinase Catalytic Subunit, Chain A, domain 1"/>
    <property type="match status" value="1"/>
</dbReference>
<evidence type="ECO:0000313" key="4">
    <source>
        <dbReference type="Proteomes" id="UP001281761"/>
    </source>
</evidence>
<dbReference type="SUPFAM" id="SSF54277">
    <property type="entry name" value="CAD &amp; PB1 domains"/>
    <property type="match status" value="1"/>
</dbReference>
<feature type="compositionally biased region" description="Basic and acidic residues" evidence="1">
    <location>
        <begin position="209"/>
        <end position="227"/>
    </location>
</feature>
<dbReference type="PROSITE" id="PS51745">
    <property type="entry name" value="PB1"/>
    <property type="match status" value="1"/>
</dbReference>
<organism evidence="3 4">
    <name type="scientific">Blattamonas nauphoetae</name>
    <dbReference type="NCBI Taxonomy" id="2049346"/>
    <lineage>
        <taxon>Eukaryota</taxon>
        <taxon>Metamonada</taxon>
        <taxon>Preaxostyla</taxon>
        <taxon>Oxymonadida</taxon>
        <taxon>Blattamonas</taxon>
    </lineage>
</organism>
<dbReference type="Proteomes" id="UP001281761">
    <property type="component" value="Unassembled WGS sequence"/>
</dbReference>
<feature type="compositionally biased region" description="Basic and acidic residues" evidence="1">
    <location>
        <begin position="258"/>
        <end position="276"/>
    </location>
</feature>
<reference evidence="3 4" key="1">
    <citation type="journal article" date="2022" name="bioRxiv">
        <title>Genomics of Preaxostyla Flagellates Illuminates Evolutionary Transitions and the Path Towards Mitochondrial Loss.</title>
        <authorList>
            <person name="Novak L.V.F."/>
            <person name="Treitli S.C."/>
            <person name="Pyrih J."/>
            <person name="Halakuc P."/>
            <person name="Pipaliya S.V."/>
            <person name="Vacek V."/>
            <person name="Brzon O."/>
            <person name="Soukal P."/>
            <person name="Eme L."/>
            <person name="Dacks J.B."/>
            <person name="Karnkowska A."/>
            <person name="Elias M."/>
            <person name="Hampl V."/>
        </authorList>
    </citation>
    <scope>NUCLEOTIDE SEQUENCE [LARGE SCALE GENOMIC DNA]</scope>
    <source>
        <strain evidence="3">NAU3</strain>
        <tissue evidence="3">Gut</tissue>
    </source>
</reference>
<sequence>MTFTFKIVCGQTLDIHRFLAPESITYEALSQKVCTLFALPDATKIIFKYVDDERDLVQLNSEDELAAAKEACKEKKSIKIFVLSREQQCCKDRRCAKDGCKEECKEECKENDCKDKECTQGKCDRNDKCCQKKCHNLRKQQKVLMMYNLLKYCDKHECRGRMPMHPPHHPPMHPFFHLNHPPYPHFRHGCRQGPPHCGRGCGGRGRDRRCRDYSTDRSCSEGRENRRECRRGRGSRSPPAFRGPPPPEFRAQYNPSSEPRDQQDPPREFRDRRQHQEYYGPSEYSEGREWRGHGGRHGGHRHGRHRGRHAQAWLYEAGQHDPVACDVILLQGDTAPSESYESQTESQ</sequence>
<feature type="domain" description="PB1" evidence="2">
    <location>
        <begin position="2"/>
        <end position="85"/>
    </location>
</feature>
<dbReference type="SMART" id="SM00666">
    <property type="entry name" value="PB1"/>
    <property type="match status" value="1"/>
</dbReference>
<dbReference type="InterPro" id="IPR053793">
    <property type="entry name" value="PB1-like"/>
</dbReference>
<dbReference type="InterPro" id="IPR000270">
    <property type="entry name" value="PB1_dom"/>
</dbReference>
<dbReference type="Pfam" id="PF00564">
    <property type="entry name" value="PB1"/>
    <property type="match status" value="1"/>
</dbReference>
<comment type="caution">
    <text evidence="3">The sequence shown here is derived from an EMBL/GenBank/DDBJ whole genome shotgun (WGS) entry which is preliminary data.</text>
</comment>
<proteinExistence type="predicted"/>
<evidence type="ECO:0000256" key="1">
    <source>
        <dbReference type="SAM" id="MobiDB-lite"/>
    </source>
</evidence>
<keyword evidence="4" id="KW-1185">Reference proteome</keyword>
<evidence type="ECO:0000313" key="3">
    <source>
        <dbReference type="EMBL" id="KAK2949585.1"/>
    </source>
</evidence>
<protein>
    <recommendedName>
        <fullName evidence="2">PB1 domain-containing protein</fullName>
    </recommendedName>
</protein>
<feature type="region of interest" description="Disordered" evidence="1">
    <location>
        <begin position="198"/>
        <end position="305"/>
    </location>
</feature>
<evidence type="ECO:0000259" key="2">
    <source>
        <dbReference type="PROSITE" id="PS51745"/>
    </source>
</evidence>
<dbReference type="EMBL" id="JARBJD010000153">
    <property type="protein sequence ID" value="KAK2949585.1"/>
    <property type="molecule type" value="Genomic_DNA"/>
</dbReference>
<feature type="compositionally biased region" description="Basic residues" evidence="1">
    <location>
        <begin position="293"/>
        <end position="305"/>
    </location>
</feature>
<gene>
    <name evidence="3" type="ORF">BLNAU_15445</name>
</gene>
<dbReference type="CDD" id="cd05992">
    <property type="entry name" value="PB1"/>
    <property type="match status" value="1"/>
</dbReference>
<accession>A0ABQ9XHB4</accession>